<sequence length="100" mass="11328">MVASVTKKSTARKEPRNKAAAGCNCNTENKRTVRPSDVYYPKRCLEKLKFEAIMPRVKRKMTSKVWGYLQETLSPISIMGTRQQPRLAAVDVGGLFAFNY</sequence>
<protein>
    <submittedName>
        <fullName evidence="2">Uncharacterized protein</fullName>
    </submittedName>
</protein>
<dbReference type="AlphaFoldDB" id="A0A8T2YN62"/>
<dbReference type="Proteomes" id="UP000807159">
    <property type="component" value="Chromosome 6"/>
</dbReference>
<evidence type="ECO:0000313" key="3">
    <source>
        <dbReference type="Proteomes" id="UP000807159"/>
    </source>
</evidence>
<organism evidence="2 3">
    <name type="scientific">Populus deltoides</name>
    <name type="common">Eastern poplar</name>
    <name type="synonym">Eastern cottonwood</name>
    <dbReference type="NCBI Taxonomy" id="3696"/>
    <lineage>
        <taxon>Eukaryota</taxon>
        <taxon>Viridiplantae</taxon>
        <taxon>Streptophyta</taxon>
        <taxon>Embryophyta</taxon>
        <taxon>Tracheophyta</taxon>
        <taxon>Spermatophyta</taxon>
        <taxon>Magnoliopsida</taxon>
        <taxon>eudicotyledons</taxon>
        <taxon>Gunneridae</taxon>
        <taxon>Pentapetalae</taxon>
        <taxon>rosids</taxon>
        <taxon>fabids</taxon>
        <taxon>Malpighiales</taxon>
        <taxon>Salicaceae</taxon>
        <taxon>Saliceae</taxon>
        <taxon>Populus</taxon>
    </lineage>
</organism>
<evidence type="ECO:0000256" key="1">
    <source>
        <dbReference type="SAM" id="MobiDB-lite"/>
    </source>
</evidence>
<dbReference type="EMBL" id="JACEGQ020000006">
    <property type="protein sequence ID" value="KAH8506469.1"/>
    <property type="molecule type" value="Genomic_DNA"/>
</dbReference>
<comment type="caution">
    <text evidence="2">The sequence shown here is derived from an EMBL/GenBank/DDBJ whole genome shotgun (WGS) entry which is preliminary data.</text>
</comment>
<reference evidence="2" key="1">
    <citation type="journal article" date="2021" name="J. Hered.">
        <title>Genome Assembly of Salicaceae Populus deltoides (Eastern Cottonwood) I-69 Based on Nanopore Sequencing and Hi-C Technologies.</title>
        <authorList>
            <person name="Bai S."/>
            <person name="Wu H."/>
            <person name="Zhang J."/>
            <person name="Pan Z."/>
            <person name="Zhao W."/>
            <person name="Li Z."/>
            <person name="Tong C."/>
        </authorList>
    </citation>
    <scope>NUCLEOTIDE SEQUENCE</scope>
    <source>
        <tissue evidence="2">Leaf</tissue>
    </source>
</reference>
<gene>
    <name evidence="2" type="ORF">H0E87_013333</name>
</gene>
<evidence type="ECO:0000313" key="2">
    <source>
        <dbReference type="EMBL" id="KAH8506469.1"/>
    </source>
</evidence>
<keyword evidence="3" id="KW-1185">Reference proteome</keyword>
<proteinExistence type="predicted"/>
<feature type="region of interest" description="Disordered" evidence="1">
    <location>
        <begin position="1"/>
        <end position="21"/>
    </location>
</feature>
<name>A0A8T2YN62_POPDE</name>
<accession>A0A8T2YN62</accession>